<dbReference type="EMBL" id="JBFASG010000020">
    <property type="protein sequence ID" value="MEV4925166.1"/>
    <property type="molecule type" value="Genomic_DNA"/>
</dbReference>
<feature type="transmembrane region" description="Helical" evidence="2">
    <location>
        <begin position="65"/>
        <end position="85"/>
    </location>
</feature>
<dbReference type="RefSeq" id="WP_366088973.1">
    <property type="nucleotide sequence ID" value="NZ_JBFASG010000020.1"/>
</dbReference>
<organism evidence="3 4">
    <name type="scientific">Streptomyces roseoverticillatus</name>
    <dbReference type="NCBI Taxonomy" id="66429"/>
    <lineage>
        <taxon>Bacteria</taxon>
        <taxon>Bacillati</taxon>
        <taxon>Actinomycetota</taxon>
        <taxon>Actinomycetes</taxon>
        <taxon>Kitasatosporales</taxon>
        <taxon>Streptomycetaceae</taxon>
        <taxon>Streptomyces</taxon>
    </lineage>
</organism>
<keyword evidence="2" id="KW-1133">Transmembrane helix</keyword>
<evidence type="ECO:0000256" key="2">
    <source>
        <dbReference type="SAM" id="Phobius"/>
    </source>
</evidence>
<dbReference type="Proteomes" id="UP001552479">
    <property type="component" value="Unassembled WGS sequence"/>
</dbReference>
<evidence type="ECO:0000313" key="3">
    <source>
        <dbReference type="EMBL" id="MEV4925166.1"/>
    </source>
</evidence>
<keyword evidence="2" id="KW-0472">Membrane</keyword>
<reference evidence="3 4" key="1">
    <citation type="submission" date="2024-06" db="EMBL/GenBank/DDBJ databases">
        <title>The Natural Products Discovery Center: Release of the First 8490 Sequenced Strains for Exploring Actinobacteria Biosynthetic Diversity.</title>
        <authorList>
            <person name="Kalkreuter E."/>
            <person name="Kautsar S.A."/>
            <person name="Yang D."/>
            <person name="Bader C.D."/>
            <person name="Teijaro C.N."/>
            <person name="Fluegel L."/>
            <person name="Davis C.M."/>
            <person name="Simpson J.R."/>
            <person name="Lauterbach L."/>
            <person name="Steele A.D."/>
            <person name="Gui C."/>
            <person name="Meng S."/>
            <person name="Li G."/>
            <person name="Viehrig K."/>
            <person name="Ye F."/>
            <person name="Su P."/>
            <person name="Kiefer A.F."/>
            <person name="Nichols A."/>
            <person name="Cepeda A.J."/>
            <person name="Yan W."/>
            <person name="Fan B."/>
            <person name="Jiang Y."/>
            <person name="Adhikari A."/>
            <person name="Zheng C.-J."/>
            <person name="Schuster L."/>
            <person name="Cowan T.M."/>
            <person name="Smanski M.J."/>
            <person name="Chevrette M.G."/>
            <person name="De Carvalho L.P.S."/>
            <person name="Shen B."/>
        </authorList>
    </citation>
    <scope>NUCLEOTIDE SEQUENCE [LARGE SCALE GENOMIC DNA]</scope>
    <source>
        <strain evidence="3 4">NPDC053791</strain>
    </source>
</reference>
<sequence length="180" mass="17452">MQSFTDPTGLTGPSGTPGTSIPSSPSGPPGSTASSGPAGTARHTGPTAAPDRPVAAGRSPAGDSLPVVAGAATAIAGVGAVLALADIGSPLRAPFTLFFLLVAPACAVGAALRGLDPLSRSVVAAGGAVAVDMLVAQAMLALHAWTVRGGVAVIAAVSLLLFLLAHVRRHRGRAAKSRAS</sequence>
<accession>A0ABV3IZE0</accession>
<name>A0ABV3IZE0_9ACTN</name>
<comment type="caution">
    <text evidence="3">The sequence shown here is derived from an EMBL/GenBank/DDBJ whole genome shotgun (WGS) entry which is preliminary data.</text>
</comment>
<feature type="transmembrane region" description="Helical" evidence="2">
    <location>
        <begin position="122"/>
        <end position="143"/>
    </location>
</feature>
<evidence type="ECO:0000256" key="1">
    <source>
        <dbReference type="SAM" id="MobiDB-lite"/>
    </source>
</evidence>
<gene>
    <name evidence="3" type="ORF">AB0L03_20410</name>
</gene>
<keyword evidence="2" id="KW-0812">Transmembrane</keyword>
<feature type="transmembrane region" description="Helical" evidence="2">
    <location>
        <begin position="97"/>
        <end position="115"/>
    </location>
</feature>
<evidence type="ECO:0008006" key="5">
    <source>
        <dbReference type="Google" id="ProtNLM"/>
    </source>
</evidence>
<evidence type="ECO:0000313" key="4">
    <source>
        <dbReference type="Proteomes" id="UP001552479"/>
    </source>
</evidence>
<feature type="region of interest" description="Disordered" evidence="1">
    <location>
        <begin position="1"/>
        <end position="60"/>
    </location>
</feature>
<feature type="transmembrane region" description="Helical" evidence="2">
    <location>
        <begin position="149"/>
        <end position="167"/>
    </location>
</feature>
<feature type="compositionally biased region" description="Low complexity" evidence="1">
    <location>
        <begin position="7"/>
        <end position="41"/>
    </location>
</feature>
<protein>
    <recommendedName>
        <fullName evidence="5">Integral membrane protein</fullName>
    </recommendedName>
</protein>
<keyword evidence="4" id="KW-1185">Reference proteome</keyword>
<proteinExistence type="predicted"/>